<evidence type="ECO:0000256" key="1">
    <source>
        <dbReference type="ARBA" id="ARBA00004651"/>
    </source>
</evidence>
<dbReference type="PROSITE" id="PS50885">
    <property type="entry name" value="HAMP"/>
    <property type="match status" value="1"/>
</dbReference>
<evidence type="ECO:0000313" key="8">
    <source>
        <dbReference type="EMBL" id="AEI44076.1"/>
    </source>
</evidence>
<sequence length="588" mass="66840">MIKGIVKLLPSKLSHRVFLAFTVLVLLPMLGLQLYAFQRIEDGLFDQVHESGRIQLEQLKSAFETTRGMLIPEVISIEMNYRLMEMIEHPERFDAAERVGTMAEAFEKIQSRSGENSSYFHLQLADRHGHLYESGERRLGDVDAEQFVTSKGPAPGMQPVLEDSPAGKILAYYDQLTNAQGEVIGRIKISFLFTSWIYANTKTFLIIQDYYLIDRQGSILTQSGRSDLDPGTVRRMLQGAGAGPRGYVDDKHAVLLQSTPIPALDAHLVSGSKLDIYFGNARKIKSQFVSLFLVLALFFVLVTYYILSTATRPLLLLQKKMKELVHKNFRLHIPPGRYSGEILTLVQAFNGMITDMNQLIQRLKTEERQKESVRFQVLMAQMDPHFLMNTLNTIKWHATSKQDPDTARVCLALGKLLEKSLNVEEDLIHLIKEVELVHAYAEIQNFRFRDKFTVDFEYDPELNYALVPKLSLQPLVENSIIHGFERMKHGGHILIRVYVERGKLFMEVIDNGQGLGTEDSPRRKLRTRKGIGIHNLRERLQLLFRHEAYLELVPMPIGCKAVLCQPFLLSKPFGGGAEQRQAIEGSGS</sequence>
<dbReference type="Pfam" id="PF00672">
    <property type="entry name" value="HAMP"/>
    <property type="match status" value="1"/>
</dbReference>
<feature type="domain" description="HAMP" evidence="7">
    <location>
        <begin position="308"/>
        <end position="361"/>
    </location>
</feature>
<gene>
    <name evidence="8" type="ordered locus">KNP414_05552</name>
</gene>
<dbReference type="SMART" id="SM00304">
    <property type="entry name" value="HAMP"/>
    <property type="match status" value="1"/>
</dbReference>
<evidence type="ECO:0000256" key="5">
    <source>
        <dbReference type="ARBA" id="ARBA00023136"/>
    </source>
</evidence>
<keyword evidence="6" id="KW-1133">Transmembrane helix</keyword>
<protein>
    <submittedName>
        <fullName evidence="8">Integral membrane sensor signal transduction histidine kinase</fullName>
    </submittedName>
</protein>
<evidence type="ECO:0000256" key="2">
    <source>
        <dbReference type="ARBA" id="ARBA00022475"/>
    </source>
</evidence>
<evidence type="ECO:0000256" key="4">
    <source>
        <dbReference type="ARBA" id="ARBA00022679"/>
    </source>
</evidence>
<evidence type="ECO:0000256" key="6">
    <source>
        <dbReference type="SAM" id="Phobius"/>
    </source>
</evidence>
<dbReference type="EMBL" id="CP002869">
    <property type="protein sequence ID" value="AEI44076.1"/>
    <property type="molecule type" value="Genomic_DNA"/>
</dbReference>
<dbReference type="PATRIC" id="fig|1036673.3.peg.5151"/>
<evidence type="ECO:0000256" key="3">
    <source>
        <dbReference type="ARBA" id="ARBA00022553"/>
    </source>
</evidence>
<dbReference type="InterPro" id="IPR036890">
    <property type="entry name" value="HATPase_C_sf"/>
</dbReference>
<comment type="subcellular location">
    <subcellularLocation>
        <location evidence="1">Cell membrane</location>
        <topology evidence="1">Multi-pass membrane protein</topology>
    </subcellularLocation>
</comment>
<dbReference type="SUPFAM" id="SSF158472">
    <property type="entry name" value="HAMP domain-like"/>
    <property type="match status" value="1"/>
</dbReference>
<dbReference type="PANTHER" id="PTHR34220:SF7">
    <property type="entry name" value="SENSOR HISTIDINE KINASE YPDA"/>
    <property type="match status" value="1"/>
</dbReference>
<dbReference type="CDD" id="cd06225">
    <property type="entry name" value="HAMP"/>
    <property type="match status" value="1"/>
</dbReference>
<dbReference type="GO" id="GO:0005886">
    <property type="term" value="C:plasma membrane"/>
    <property type="evidence" value="ECO:0007669"/>
    <property type="project" value="UniProtKB-SubCell"/>
</dbReference>
<reference evidence="8 9" key="2">
    <citation type="journal article" date="2013" name="Genome Announc.">
        <title>Genome Sequence of Growth-Improving Paenibacillus mucilaginosus Strain KNP414.</title>
        <authorList>
            <person name="Lu J.J."/>
            <person name="Wang J.F."/>
            <person name="Hu X.F."/>
        </authorList>
    </citation>
    <scope>NUCLEOTIDE SEQUENCE [LARGE SCALE GENOMIC DNA]</scope>
    <source>
        <strain evidence="8 9">KNP414</strain>
    </source>
</reference>
<dbReference type="RefSeq" id="WP_013919229.1">
    <property type="nucleotide sequence ID" value="NC_015690.1"/>
</dbReference>
<dbReference type="Proteomes" id="UP000006620">
    <property type="component" value="Chromosome"/>
</dbReference>
<dbReference type="KEGG" id="pms:KNP414_05552"/>
<dbReference type="InterPro" id="IPR050640">
    <property type="entry name" value="Bact_2-comp_sensor_kinase"/>
</dbReference>
<dbReference type="InterPro" id="IPR003660">
    <property type="entry name" value="HAMP_dom"/>
</dbReference>
<dbReference type="AlphaFoldDB" id="F8FK35"/>
<accession>F8FK35</accession>
<dbReference type="GO" id="GO:0000155">
    <property type="term" value="F:phosphorelay sensor kinase activity"/>
    <property type="evidence" value="ECO:0007669"/>
    <property type="project" value="InterPro"/>
</dbReference>
<keyword evidence="5 6" id="KW-0472">Membrane</keyword>
<dbReference type="HOGENOM" id="CLU_020473_6_0_9"/>
<dbReference type="Pfam" id="PF06580">
    <property type="entry name" value="His_kinase"/>
    <property type="match status" value="1"/>
</dbReference>
<feature type="transmembrane region" description="Helical" evidence="6">
    <location>
        <begin position="288"/>
        <end position="307"/>
    </location>
</feature>
<dbReference type="Gene3D" id="3.30.565.10">
    <property type="entry name" value="Histidine kinase-like ATPase, C-terminal domain"/>
    <property type="match status" value="1"/>
</dbReference>
<organism evidence="8 9">
    <name type="scientific">Paenibacillus mucilaginosus (strain KNP414)</name>
    <dbReference type="NCBI Taxonomy" id="1036673"/>
    <lineage>
        <taxon>Bacteria</taxon>
        <taxon>Bacillati</taxon>
        <taxon>Bacillota</taxon>
        <taxon>Bacilli</taxon>
        <taxon>Bacillales</taxon>
        <taxon>Paenibacillaceae</taxon>
        <taxon>Paenibacillus</taxon>
    </lineage>
</organism>
<keyword evidence="8" id="KW-0418">Kinase</keyword>
<reference evidence="9" key="1">
    <citation type="submission" date="2011-06" db="EMBL/GenBank/DDBJ databases">
        <title>Complete genome sequence of Paenibacillus mucilaginosus KNP414.</title>
        <authorList>
            <person name="Wang J."/>
            <person name="Hu S."/>
            <person name="Hu X."/>
            <person name="Zhang B."/>
            <person name="Dong D."/>
            <person name="Zhang S."/>
            <person name="Zhao K."/>
            <person name="Wu D."/>
        </authorList>
    </citation>
    <scope>NUCLEOTIDE SEQUENCE [LARGE SCALE GENOMIC DNA]</scope>
    <source>
        <strain evidence="9">KNP414</strain>
    </source>
</reference>
<feature type="transmembrane region" description="Helical" evidence="6">
    <location>
        <begin position="17"/>
        <end position="37"/>
    </location>
</feature>
<keyword evidence="2" id="KW-1003">Cell membrane</keyword>
<keyword evidence="4" id="KW-0808">Transferase</keyword>
<dbReference type="Gene3D" id="6.10.340.10">
    <property type="match status" value="1"/>
</dbReference>
<evidence type="ECO:0000259" key="7">
    <source>
        <dbReference type="PROSITE" id="PS50885"/>
    </source>
</evidence>
<keyword evidence="6" id="KW-0812">Transmembrane</keyword>
<proteinExistence type="predicted"/>
<dbReference type="SUPFAM" id="SSF55874">
    <property type="entry name" value="ATPase domain of HSP90 chaperone/DNA topoisomerase II/histidine kinase"/>
    <property type="match status" value="1"/>
</dbReference>
<name>F8FK35_PAEMK</name>
<dbReference type="PANTHER" id="PTHR34220">
    <property type="entry name" value="SENSOR HISTIDINE KINASE YPDA"/>
    <property type="match status" value="1"/>
</dbReference>
<dbReference type="InterPro" id="IPR010559">
    <property type="entry name" value="Sig_transdc_His_kin_internal"/>
</dbReference>
<evidence type="ECO:0000313" key="9">
    <source>
        <dbReference type="Proteomes" id="UP000006620"/>
    </source>
</evidence>
<keyword evidence="3" id="KW-0597">Phosphoprotein</keyword>